<dbReference type="PRINTS" id="PR00799">
    <property type="entry name" value="TRANSAMINASE"/>
</dbReference>
<dbReference type="InterPro" id="IPR004839">
    <property type="entry name" value="Aminotransferase_I/II_large"/>
</dbReference>
<gene>
    <name evidence="9" type="ORF">DI632_04710</name>
</gene>
<dbReference type="PANTHER" id="PTHR11879">
    <property type="entry name" value="ASPARTATE AMINOTRANSFERASE"/>
    <property type="match status" value="1"/>
</dbReference>
<keyword evidence="5 9" id="KW-0808">Transferase</keyword>
<dbReference type="Proteomes" id="UP000248614">
    <property type="component" value="Unassembled WGS sequence"/>
</dbReference>
<evidence type="ECO:0000259" key="8">
    <source>
        <dbReference type="Pfam" id="PF00155"/>
    </source>
</evidence>
<dbReference type="GO" id="GO:0030170">
    <property type="term" value="F:pyridoxal phosphate binding"/>
    <property type="evidence" value="ECO:0007669"/>
    <property type="project" value="InterPro"/>
</dbReference>
<dbReference type="PANTHER" id="PTHR11879:SF22">
    <property type="entry name" value="ASPARTATE AMINOTRANSFERASE, MITOCHONDRIAL"/>
    <property type="match status" value="1"/>
</dbReference>
<dbReference type="CDD" id="cd00609">
    <property type="entry name" value="AAT_like"/>
    <property type="match status" value="1"/>
</dbReference>
<dbReference type="GO" id="GO:0033585">
    <property type="term" value="P:L-phenylalanine biosynthetic process from chorismate via phenylpyruvate"/>
    <property type="evidence" value="ECO:0007669"/>
    <property type="project" value="TreeGrafter"/>
</dbReference>
<name>A0A2W4ZBD2_9SPHN</name>
<dbReference type="Pfam" id="PF00155">
    <property type="entry name" value="Aminotran_1_2"/>
    <property type="match status" value="1"/>
</dbReference>
<evidence type="ECO:0000256" key="2">
    <source>
        <dbReference type="ARBA" id="ARBA00007441"/>
    </source>
</evidence>
<protein>
    <submittedName>
        <fullName evidence="9">Aromatic amino acid aminotransferase</fullName>
    </submittedName>
</protein>
<evidence type="ECO:0000256" key="1">
    <source>
        <dbReference type="ARBA" id="ARBA00001933"/>
    </source>
</evidence>
<dbReference type="EMBL" id="QFNF01000007">
    <property type="protein sequence ID" value="PZO79653.1"/>
    <property type="molecule type" value="Genomic_DNA"/>
</dbReference>
<comment type="caution">
    <text evidence="9">The sequence shown here is derived from an EMBL/GenBank/DDBJ whole genome shotgun (WGS) entry which is preliminary data.</text>
</comment>
<evidence type="ECO:0000313" key="9">
    <source>
        <dbReference type="EMBL" id="PZO79653.1"/>
    </source>
</evidence>
<dbReference type="SUPFAM" id="SSF53383">
    <property type="entry name" value="PLP-dependent transferases"/>
    <property type="match status" value="1"/>
</dbReference>
<dbReference type="InterPro" id="IPR015424">
    <property type="entry name" value="PyrdxlP-dep_Trfase"/>
</dbReference>
<evidence type="ECO:0000256" key="7">
    <source>
        <dbReference type="SAM" id="Coils"/>
    </source>
</evidence>
<feature type="coiled-coil region" evidence="7">
    <location>
        <begin position="301"/>
        <end position="328"/>
    </location>
</feature>
<evidence type="ECO:0000313" key="10">
    <source>
        <dbReference type="Proteomes" id="UP000248614"/>
    </source>
</evidence>
<dbReference type="InterPro" id="IPR000796">
    <property type="entry name" value="Asp_trans"/>
</dbReference>
<keyword evidence="6" id="KW-0663">Pyridoxal phosphate</keyword>
<dbReference type="GO" id="GO:0004838">
    <property type="term" value="F:L-tyrosine-2-oxoglutarate transaminase activity"/>
    <property type="evidence" value="ECO:0007669"/>
    <property type="project" value="TreeGrafter"/>
</dbReference>
<dbReference type="GO" id="GO:0042802">
    <property type="term" value="F:identical protein binding"/>
    <property type="evidence" value="ECO:0007669"/>
    <property type="project" value="TreeGrafter"/>
</dbReference>
<dbReference type="Gene3D" id="3.40.640.10">
    <property type="entry name" value="Type I PLP-dependent aspartate aminotransferase-like (Major domain)"/>
    <property type="match status" value="1"/>
</dbReference>
<dbReference type="NCBIfam" id="NF006719">
    <property type="entry name" value="PRK09257.1"/>
    <property type="match status" value="1"/>
</dbReference>
<dbReference type="Gene3D" id="3.90.1150.10">
    <property type="entry name" value="Aspartate Aminotransferase, domain 1"/>
    <property type="match status" value="1"/>
</dbReference>
<comment type="subunit">
    <text evidence="3">Homodimer.</text>
</comment>
<keyword evidence="7" id="KW-0175">Coiled coil</keyword>
<evidence type="ECO:0000256" key="6">
    <source>
        <dbReference type="ARBA" id="ARBA00022898"/>
    </source>
</evidence>
<comment type="similarity">
    <text evidence="2">Belongs to the class-I pyridoxal-phosphate-dependent aminotransferase family.</text>
</comment>
<comment type="cofactor">
    <cofactor evidence="1">
        <name>pyridoxal 5'-phosphate</name>
        <dbReference type="ChEBI" id="CHEBI:597326"/>
    </cofactor>
</comment>
<evidence type="ECO:0000256" key="4">
    <source>
        <dbReference type="ARBA" id="ARBA00022576"/>
    </source>
</evidence>
<organism evidence="9 10">
    <name type="scientific">Sphingomonas hengshuiensis</name>
    <dbReference type="NCBI Taxonomy" id="1609977"/>
    <lineage>
        <taxon>Bacteria</taxon>
        <taxon>Pseudomonadati</taxon>
        <taxon>Pseudomonadota</taxon>
        <taxon>Alphaproteobacteria</taxon>
        <taxon>Sphingomonadales</taxon>
        <taxon>Sphingomonadaceae</taxon>
        <taxon>Sphingomonas</taxon>
    </lineage>
</organism>
<evidence type="ECO:0000256" key="5">
    <source>
        <dbReference type="ARBA" id="ARBA00022679"/>
    </source>
</evidence>
<dbReference type="AlphaFoldDB" id="A0A2W4ZBD2"/>
<proteinExistence type="inferred from homology"/>
<accession>A0A2W4ZBD2</accession>
<dbReference type="GO" id="GO:0004069">
    <property type="term" value="F:L-aspartate:2-oxoglutarate aminotransferase activity"/>
    <property type="evidence" value="ECO:0007669"/>
    <property type="project" value="TreeGrafter"/>
</dbReference>
<dbReference type="InterPro" id="IPR015422">
    <property type="entry name" value="PyrdxlP-dep_Trfase_small"/>
</dbReference>
<evidence type="ECO:0000256" key="3">
    <source>
        <dbReference type="ARBA" id="ARBA00011738"/>
    </source>
</evidence>
<keyword evidence="4 9" id="KW-0032">Aminotransferase</keyword>
<dbReference type="GO" id="GO:0005829">
    <property type="term" value="C:cytosol"/>
    <property type="evidence" value="ECO:0007669"/>
    <property type="project" value="TreeGrafter"/>
</dbReference>
<sequence length="396" mass="41929">MPFRSLVAQPADSLLRLIGAFRADPRAHKIDLGVGVFRDDHGHTPVMQAVKQAEMRLIATQDSKAYLGPEGDKGFVALLEPLVFGRTLPAERRCGLQTPGGTGALRLGAELLAKAGVRRILIGQPSWANHAPVFAAAGIVVVPHAMFDTAAQTIDLSAIRAAIGQAEAGDAILLHGCCHNPMGIDPTADDWRVIAAAIADSRLVPFIDLAYQGLGDDMERDGAGTRTVIDAVPFGLVAYSCDKNFGLYRERTGALWATAPDGDAREIVLSNLLALARANWSMPPDHGAAAVRIVLENERLAADWRGELDALRTRLQRLRGELAALGRAGSVDLAPLANGKGMFATLPLTPAQIEWLRATHGIYMAGSGRINIAGFAPGDIARFGEALADLGRAGIA</sequence>
<reference evidence="9 10" key="1">
    <citation type="submission" date="2017-08" db="EMBL/GenBank/DDBJ databases">
        <title>Infants hospitalized years apart are colonized by the same room-sourced microbial strains.</title>
        <authorList>
            <person name="Brooks B."/>
            <person name="Olm M.R."/>
            <person name="Firek B.A."/>
            <person name="Baker R."/>
            <person name="Thomas B.C."/>
            <person name="Morowitz M.J."/>
            <person name="Banfield J.F."/>
        </authorList>
    </citation>
    <scope>NUCLEOTIDE SEQUENCE [LARGE SCALE GENOMIC DNA]</scope>
    <source>
        <strain evidence="9">S2_018_000_R3_110</strain>
    </source>
</reference>
<feature type="domain" description="Aminotransferase class I/classII large" evidence="8">
    <location>
        <begin position="28"/>
        <end position="386"/>
    </location>
</feature>
<dbReference type="InterPro" id="IPR015421">
    <property type="entry name" value="PyrdxlP-dep_Trfase_major"/>
</dbReference>